<dbReference type="Pfam" id="PF00549">
    <property type="entry name" value="Ligase_CoA"/>
    <property type="match status" value="1"/>
</dbReference>
<dbReference type="PROSITE" id="PS01216">
    <property type="entry name" value="SUCCINYL_COA_LIG_1"/>
    <property type="match status" value="1"/>
</dbReference>
<dbReference type="InterPro" id="IPR017440">
    <property type="entry name" value="Cit_synth/succinyl-CoA_lig_AS"/>
</dbReference>
<dbReference type="PRINTS" id="PR01798">
    <property type="entry name" value="SCOASYNTHASE"/>
</dbReference>
<keyword evidence="2 6" id="KW-0816">Tricarboxylic acid cycle</keyword>
<dbReference type="UniPathway" id="UPA00223">
    <property type="reaction ID" value="UER00999"/>
</dbReference>
<dbReference type="AlphaFoldDB" id="A0A507E2N5"/>
<comment type="function">
    <text evidence="6">Succinyl-CoA synthetase functions in the citric acid cycle (TCA), coupling the hydrolysis of succinyl-CoA to the synthesis of ATP and thus represents the only step of substrate-level phosphorylation in the TCA. The alpha subunit of the enzyme binds the substrates coenzyme A and phosphate, while succinate binding and nucleotide specificity is provided by the beta subunit.</text>
</comment>
<feature type="binding site" evidence="6">
    <location>
        <begin position="194"/>
        <end position="196"/>
    </location>
    <ligand>
        <name>CoA</name>
        <dbReference type="ChEBI" id="CHEBI:57287"/>
    </ligand>
</feature>
<evidence type="ECO:0000256" key="1">
    <source>
        <dbReference type="ARBA" id="ARBA00005064"/>
    </source>
</evidence>
<gene>
    <name evidence="9" type="ORF">CcCBS67573_g09190</name>
</gene>
<dbReference type="NCBIfam" id="TIGR01019">
    <property type="entry name" value="sucCoAalpha"/>
    <property type="match status" value="1"/>
</dbReference>
<dbReference type="EMBL" id="QEAP01000749">
    <property type="protein sequence ID" value="TPX58096.1"/>
    <property type="molecule type" value="Genomic_DNA"/>
</dbReference>
<dbReference type="Gene3D" id="3.40.50.720">
    <property type="entry name" value="NAD(P)-binding Rossmann-like Domain"/>
    <property type="match status" value="1"/>
</dbReference>
<comment type="caution">
    <text evidence="9">The sequence shown here is derived from an EMBL/GenBank/DDBJ whole genome shotgun (WGS) entry which is preliminary data.</text>
</comment>
<dbReference type="STRING" id="246404.A0A507E2N5"/>
<dbReference type="FunFam" id="3.40.50.720:FF:000002">
    <property type="entry name" value="Succinate--CoA ligase [ADP-forming] subunit alpha"/>
    <property type="match status" value="1"/>
</dbReference>
<evidence type="ECO:0000256" key="5">
    <source>
        <dbReference type="ARBA" id="ARBA00061754"/>
    </source>
</evidence>
<evidence type="ECO:0000256" key="7">
    <source>
        <dbReference type="RuleBase" id="RU000677"/>
    </source>
</evidence>
<dbReference type="PANTHER" id="PTHR11117:SF2">
    <property type="entry name" value="SUCCINATE--COA LIGASE [ADP_GDP-FORMING] SUBUNIT ALPHA, MITOCHONDRIAL"/>
    <property type="match status" value="1"/>
</dbReference>
<dbReference type="InterPro" id="IPR005811">
    <property type="entry name" value="SUCC_ACL_C"/>
</dbReference>
<dbReference type="GO" id="GO:0006099">
    <property type="term" value="P:tricarboxylic acid cycle"/>
    <property type="evidence" value="ECO:0007669"/>
    <property type="project" value="UniProtKB-UniRule"/>
</dbReference>
<dbReference type="OrthoDB" id="1664372at2759"/>
<dbReference type="GO" id="GO:0004775">
    <property type="term" value="F:succinate-CoA ligase (ADP-forming) activity"/>
    <property type="evidence" value="ECO:0007669"/>
    <property type="project" value="UniProtKB-UniRule"/>
</dbReference>
<accession>A0A507E2N5</accession>
<feature type="binding site" evidence="6">
    <location>
        <position position="141"/>
    </location>
    <ligand>
        <name>CoA</name>
        <dbReference type="ChEBI" id="CHEBI:57287"/>
    </ligand>
</feature>
<feature type="domain" description="CoA-binding" evidence="8">
    <location>
        <begin position="102"/>
        <end position="198"/>
    </location>
</feature>
<evidence type="ECO:0000313" key="10">
    <source>
        <dbReference type="Proteomes" id="UP000320333"/>
    </source>
</evidence>
<dbReference type="GO" id="GO:0009361">
    <property type="term" value="C:succinate-CoA ligase complex (ADP-forming)"/>
    <property type="evidence" value="ECO:0007669"/>
    <property type="project" value="TreeGrafter"/>
</dbReference>
<keyword evidence="10" id="KW-1185">Reference proteome</keyword>
<feature type="active site" description="Tele-phosphohistidine intermediate" evidence="6">
    <location>
        <position position="351"/>
    </location>
</feature>
<keyword evidence="6" id="KW-0496">Mitochondrion</keyword>
<organism evidence="9 10">
    <name type="scientific">Chytriomyces confervae</name>
    <dbReference type="NCBI Taxonomy" id="246404"/>
    <lineage>
        <taxon>Eukaryota</taxon>
        <taxon>Fungi</taxon>
        <taxon>Fungi incertae sedis</taxon>
        <taxon>Chytridiomycota</taxon>
        <taxon>Chytridiomycota incertae sedis</taxon>
        <taxon>Chytridiomycetes</taxon>
        <taxon>Chytridiales</taxon>
        <taxon>Chytriomycetaceae</taxon>
        <taxon>Chytriomyces</taxon>
    </lineage>
</organism>
<dbReference type="GO" id="GO:0000166">
    <property type="term" value="F:nucleotide binding"/>
    <property type="evidence" value="ECO:0007669"/>
    <property type="project" value="UniProtKB-KW"/>
</dbReference>
<comment type="pathway">
    <text evidence="1 6">Carbohydrate metabolism; tricarboxylic acid cycle; succinate from succinyl-CoA (ligase route): step 1/1.</text>
</comment>
<evidence type="ECO:0000256" key="6">
    <source>
        <dbReference type="HAMAP-Rule" id="MF_03222"/>
    </source>
</evidence>
<proteinExistence type="inferred from homology"/>
<dbReference type="SMART" id="SM00881">
    <property type="entry name" value="CoA_binding"/>
    <property type="match status" value="1"/>
</dbReference>
<dbReference type="GO" id="GO:0005739">
    <property type="term" value="C:mitochondrion"/>
    <property type="evidence" value="ECO:0007669"/>
    <property type="project" value="UniProtKB-SubCell"/>
</dbReference>
<dbReference type="Pfam" id="PF02629">
    <property type="entry name" value="CoA_binding"/>
    <property type="match status" value="1"/>
</dbReference>
<dbReference type="InterPro" id="IPR036291">
    <property type="entry name" value="NAD(P)-bd_dom_sf"/>
</dbReference>
<reference evidence="9 10" key="1">
    <citation type="journal article" date="2019" name="Sci. Rep.">
        <title>Comparative genomics of chytrid fungi reveal insights into the obligate biotrophic and pathogenic lifestyle of Synchytrium endobioticum.</title>
        <authorList>
            <person name="van de Vossenberg B.T.L.H."/>
            <person name="Warris S."/>
            <person name="Nguyen H.D.T."/>
            <person name="van Gent-Pelzer M.P.E."/>
            <person name="Joly D.L."/>
            <person name="van de Geest H.C."/>
            <person name="Bonants P.J.M."/>
            <person name="Smith D.S."/>
            <person name="Levesque C.A."/>
            <person name="van der Lee T.A.J."/>
        </authorList>
    </citation>
    <scope>NUCLEOTIDE SEQUENCE [LARGE SCALE GENOMIC DNA]</scope>
    <source>
        <strain evidence="9 10">CBS 675.73</strain>
    </source>
</reference>
<keyword evidence="4 6" id="KW-0547">Nucleotide-binding</keyword>
<dbReference type="FunFam" id="3.40.50.261:FF:000005">
    <property type="entry name" value="Succinate--CoA ligase [ADP-forming] subunit alpha, mitochondrial"/>
    <property type="match status" value="1"/>
</dbReference>
<dbReference type="InterPro" id="IPR033847">
    <property type="entry name" value="Citrt_syn/SCS-alpha_CS"/>
</dbReference>
<feature type="binding site" evidence="6">
    <location>
        <begin position="115"/>
        <end position="118"/>
    </location>
    <ligand>
        <name>CoA</name>
        <dbReference type="ChEBI" id="CHEBI:57287"/>
    </ligand>
</feature>
<dbReference type="EC" id="6.2.1.5" evidence="6"/>
<comment type="catalytic activity">
    <reaction evidence="6">
        <text>succinate + ATP + CoA = succinyl-CoA + ADP + phosphate</text>
        <dbReference type="Rhea" id="RHEA:17661"/>
        <dbReference type="ChEBI" id="CHEBI:30031"/>
        <dbReference type="ChEBI" id="CHEBI:30616"/>
        <dbReference type="ChEBI" id="CHEBI:43474"/>
        <dbReference type="ChEBI" id="CHEBI:57287"/>
        <dbReference type="ChEBI" id="CHEBI:57292"/>
        <dbReference type="ChEBI" id="CHEBI:456216"/>
        <dbReference type="EC" id="6.2.1.5"/>
    </reaction>
</comment>
<protein>
    <recommendedName>
        <fullName evidence="6">Succinate--CoA ligase [ADP-forming] subunit alpha, mitochondrial</fullName>
        <ecNumber evidence="6">6.2.1.5</ecNumber>
    </recommendedName>
    <alternativeName>
        <fullName evidence="6">Succinyl-CoA synthetase subunit alpha</fullName>
        <shortName evidence="6">SCS-alpha</shortName>
    </alternativeName>
</protein>
<sequence length="400" mass="42401">MQSARISRRRVAIPAPSHRRALKGPSKTRRSARVLPRLYEVSFSSFHGGASPIAELEPKVVIITILSTFKKGKMYSRVAIAAQRRSYSVATSGYDSTFSNMLINKNTRVICQGFTGKQGTFHSRQAIEYGTNMVGGVSPKKAGTTHLGLPVFASVKEAVQETKAHASVIYVPPPGAAQAIIEAIEAEVPLAVCITEGIPQQDMVKVMKVLRAQDKTRLIGPNCPGIIKPGECKIGIMPGHIHSKGKIGVVSRSGTLTYEAVAQTTAVNLGQSLCIGIGGDPFNGTNFIDALNVFMEDPETEGIILIGEIGGSAEEEAAEYLIKHNLTRSVPKPVVSFIAGRTAPPGRRMGHAGAIISGGKGKAEDKVAALEKAGVHVTPSPAKLGVYMKNAMVEAGLHHA</sequence>
<dbReference type="HAMAP" id="MF_01988">
    <property type="entry name" value="Succ_CoA_alpha"/>
    <property type="match status" value="1"/>
</dbReference>
<keyword evidence="3 6" id="KW-0436">Ligase</keyword>
<evidence type="ECO:0000259" key="8">
    <source>
        <dbReference type="SMART" id="SM00881"/>
    </source>
</evidence>
<dbReference type="Gene3D" id="3.40.50.261">
    <property type="entry name" value="Succinyl-CoA synthetase domains"/>
    <property type="match status" value="1"/>
</dbReference>
<evidence type="ECO:0000256" key="2">
    <source>
        <dbReference type="ARBA" id="ARBA00022532"/>
    </source>
</evidence>
<dbReference type="Proteomes" id="UP000320333">
    <property type="component" value="Unassembled WGS sequence"/>
</dbReference>
<dbReference type="PROSITE" id="PS00399">
    <property type="entry name" value="SUCCINYL_COA_LIG_2"/>
    <property type="match status" value="1"/>
</dbReference>
<dbReference type="InterPro" id="IPR005810">
    <property type="entry name" value="CoA_lig_alpha"/>
</dbReference>
<dbReference type="SUPFAM" id="SSF51735">
    <property type="entry name" value="NAD(P)-binding Rossmann-fold domains"/>
    <property type="match status" value="1"/>
</dbReference>
<feature type="binding site" evidence="6">
    <location>
        <position position="258"/>
    </location>
    <ligand>
        <name>substrate</name>
        <note>ligand shared with subunit beta</note>
    </ligand>
</feature>
<comment type="similarity">
    <text evidence="6 7">Belongs to the succinate/malate CoA ligase alpha subunit family.</text>
</comment>
<evidence type="ECO:0000256" key="3">
    <source>
        <dbReference type="ARBA" id="ARBA00022598"/>
    </source>
</evidence>
<comment type="subunit">
    <text evidence="5">Heterodimer of an alpha and a beta subunit. Different beta subunits determine nucleotide specificity. Together with the ATP-specific beta subunit SUCLA2, forms an ADP-forming succinyl-CoA synthetase (A-SCS). Together with the GTP-specific beta subunit SUCLG2 forms a GDP-forming succinyl-CoA synthetase (G-SCS).</text>
</comment>
<dbReference type="SUPFAM" id="SSF52210">
    <property type="entry name" value="Succinyl-CoA synthetase domains"/>
    <property type="match status" value="1"/>
</dbReference>
<name>A0A507E2N5_9FUNG</name>
<dbReference type="GO" id="GO:0004776">
    <property type="term" value="F:succinate-CoA ligase (GDP-forming) activity"/>
    <property type="evidence" value="ECO:0007669"/>
    <property type="project" value="TreeGrafter"/>
</dbReference>
<dbReference type="PANTHER" id="PTHR11117">
    <property type="entry name" value="SUCCINYL-COA LIGASE SUBUNIT ALPHA"/>
    <property type="match status" value="1"/>
</dbReference>
<evidence type="ECO:0000256" key="4">
    <source>
        <dbReference type="ARBA" id="ARBA00022741"/>
    </source>
</evidence>
<dbReference type="InterPro" id="IPR016102">
    <property type="entry name" value="Succinyl-CoA_synth-like"/>
</dbReference>
<comment type="subcellular location">
    <subcellularLocation>
        <location evidence="6">Mitochondrion</location>
    </subcellularLocation>
</comment>
<dbReference type="NCBIfam" id="NF004230">
    <property type="entry name" value="PRK05678.1"/>
    <property type="match status" value="1"/>
</dbReference>
<evidence type="ECO:0000313" key="9">
    <source>
        <dbReference type="EMBL" id="TPX58096.1"/>
    </source>
</evidence>
<dbReference type="InterPro" id="IPR003781">
    <property type="entry name" value="CoA-bd"/>
</dbReference>